<gene>
    <name evidence="2" type="ORF">H6G72_21775</name>
</gene>
<dbReference type="Proteomes" id="UP000641954">
    <property type="component" value="Unassembled WGS sequence"/>
</dbReference>
<dbReference type="EMBL" id="JACJSK010000038">
    <property type="protein sequence ID" value="MBD2546424.1"/>
    <property type="molecule type" value="Genomic_DNA"/>
</dbReference>
<proteinExistence type="predicted"/>
<comment type="caution">
    <text evidence="2">The sequence shown here is derived from an EMBL/GenBank/DDBJ whole genome shotgun (WGS) entry which is preliminary data.</text>
</comment>
<feature type="domain" description="InsA N-terminal zinc ribbon" evidence="1">
    <location>
        <begin position="2"/>
        <end position="29"/>
    </location>
</feature>
<name>A0ABR8EHT7_9CYAN</name>
<dbReference type="RefSeq" id="WP_082348846.1">
    <property type="nucleotide sequence ID" value="NZ_JACJSK010000038.1"/>
</dbReference>
<accession>A0ABR8EHT7</accession>
<protein>
    <submittedName>
        <fullName evidence="2">IS1 family transposase</fullName>
    </submittedName>
</protein>
<evidence type="ECO:0000259" key="1">
    <source>
        <dbReference type="Pfam" id="PF03811"/>
    </source>
</evidence>
<keyword evidence="3" id="KW-1185">Reference proteome</keyword>
<dbReference type="Pfam" id="PF03811">
    <property type="entry name" value="Zn_ribbon_InsA"/>
    <property type="match status" value="1"/>
</dbReference>
<evidence type="ECO:0000313" key="2">
    <source>
        <dbReference type="EMBL" id="MBD2546424.1"/>
    </source>
</evidence>
<sequence>MNCPRCGSKNVVKNGYTSSGKQNFKCKHCSRHFVLETRHQPISP</sequence>
<reference evidence="2 3" key="1">
    <citation type="journal article" date="2020" name="ISME J.">
        <title>Comparative genomics reveals insights into cyanobacterial evolution and habitat adaptation.</title>
        <authorList>
            <person name="Chen M.Y."/>
            <person name="Teng W.K."/>
            <person name="Zhao L."/>
            <person name="Hu C.X."/>
            <person name="Zhou Y.K."/>
            <person name="Han B.P."/>
            <person name="Song L.R."/>
            <person name="Shu W.S."/>
        </authorList>
    </citation>
    <scope>NUCLEOTIDE SEQUENCE [LARGE SCALE GENOMIC DNA]</scope>
    <source>
        <strain evidence="2 3">FACHB-1370</strain>
    </source>
</reference>
<organism evidence="2 3">
    <name type="scientific">Planktothricoides raciborskii FACHB-1370</name>
    <dbReference type="NCBI Taxonomy" id="2949576"/>
    <lineage>
        <taxon>Bacteria</taxon>
        <taxon>Bacillati</taxon>
        <taxon>Cyanobacteriota</taxon>
        <taxon>Cyanophyceae</taxon>
        <taxon>Oscillatoriophycideae</taxon>
        <taxon>Oscillatoriales</taxon>
        <taxon>Oscillatoriaceae</taxon>
        <taxon>Planktothricoides</taxon>
    </lineage>
</organism>
<evidence type="ECO:0000313" key="3">
    <source>
        <dbReference type="Proteomes" id="UP000641954"/>
    </source>
</evidence>
<dbReference type="InterPro" id="IPR003220">
    <property type="entry name" value="InsA_N_dom_Znf"/>
</dbReference>